<evidence type="ECO:0000256" key="4">
    <source>
        <dbReference type="ARBA" id="ARBA00022989"/>
    </source>
</evidence>
<name>A0A4Z0F9C7_9GAMM</name>
<comment type="caution">
    <text evidence="9">The sequence shown here is derived from an EMBL/GenBank/DDBJ whole genome shotgun (WGS) entry which is preliminary data.</text>
</comment>
<dbReference type="Pfam" id="PF01618">
    <property type="entry name" value="MotA_ExbB"/>
    <property type="match status" value="1"/>
</dbReference>
<dbReference type="EMBL" id="SRIO01000009">
    <property type="protein sequence ID" value="TFZ82411.1"/>
    <property type="molecule type" value="Genomic_DNA"/>
</dbReference>
<organism evidence="9 10">
    <name type="scientific">Candidatus Macondimonas diazotrophica</name>
    <dbReference type="NCBI Taxonomy" id="2305248"/>
    <lineage>
        <taxon>Bacteria</taxon>
        <taxon>Pseudomonadati</taxon>
        <taxon>Pseudomonadota</taxon>
        <taxon>Gammaproteobacteria</taxon>
        <taxon>Chromatiales</taxon>
        <taxon>Ectothiorhodospiraceae</taxon>
        <taxon>Candidatus Macondimonas</taxon>
    </lineage>
</organism>
<evidence type="ECO:0000256" key="6">
    <source>
        <dbReference type="RuleBase" id="RU004057"/>
    </source>
</evidence>
<evidence type="ECO:0000256" key="7">
    <source>
        <dbReference type="SAM" id="Phobius"/>
    </source>
</evidence>
<evidence type="ECO:0000256" key="3">
    <source>
        <dbReference type="ARBA" id="ARBA00022692"/>
    </source>
</evidence>
<feature type="transmembrane region" description="Helical" evidence="7">
    <location>
        <begin position="115"/>
        <end position="141"/>
    </location>
</feature>
<gene>
    <name evidence="9" type="ORF">E4680_07975</name>
</gene>
<keyword evidence="4 7" id="KW-1133">Transmembrane helix</keyword>
<dbReference type="PANTHER" id="PTHR30625">
    <property type="entry name" value="PROTEIN TOLQ"/>
    <property type="match status" value="1"/>
</dbReference>
<keyword evidence="10" id="KW-1185">Reference proteome</keyword>
<keyword evidence="6" id="KW-0813">Transport</keyword>
<dbReference type="OrthoDB" id="9805133at2"/>
<comment type="similarity">
    <text evidence="6">Belongs to the exbB/tolQ family.</text>
</comment>
<reference evidence="9 10" key="1">
    <citation type="journal article" date="2019" name="ISME J.">
        <title>Candidatus Macondimonas diazotrophica, a novel gammaproteobacterial genus dominating crude-oil-contaminated coastal sediments.</title>
        <authorList>
            <person name="Karthikeyan S."/>
            <person name="Konstantinidis K."/>
        </authorList>
    </citation>
    <scope>NUCLEOTIDE SEQUENCE [LARGE SCALE GENOMIC DNA]</scope>
    <source>
        <strain evidence="9 10">KTK01</strain>
    </source>
</reference>
<protein>
    <submittedName>
        <fullName evidence="9">Biopolymer transporter ExbB</fullName>
    </submittedName>
</protein>
<feature type="domain" description="MotA/TolQ/ExbB proton channel" evidence="8">
    <location>
        <begin position="88"/>
        <end position="191"/>
    </location>
</feature>
<sequence length="213" mass="23357">MEPSSALWLGWWEHADPVIQSVFITLVVMSILSWTVILEKLWQLRRWHRLERRATDLIEQGDLRALEQLPADCPTARLRQAAAQLLARRDVAAPELEARLADAQMPIRSDQERHLIVLATVGSTAPFVGLLGTVWGIMHALQTLTGKALTLDAVAGPVGEALIATAVGLFAAIPALIGYNVTVRALSRLTTLTADNGRQLVDLLYARTDSRVS</sequence>
<evidence type="ECO:0000256" key="5">
    <source>
        <dbReference type="ARBA" id="ARBA00023136"/>
    </source>
</evidence>
<evidence type="ECO:0000256" key="2">
    <source>
        <dbReference type="ARBA" id="ARBA00022475"/>
    </source>
</evidence>
<evidence type="ECO:0000259" key="8">
    <source>
        <dbReference type="Pfam" id="PF01618"/>
    </source>
</evidence>
<dbReference type="Proteomes" id="UP000297890">
    <property type="component" value="Unassembled WGS sequence"/>
</dbReference>
<dbReference type="GO" id="GO:0017038">
    <property type="term" value="P:protein import"/>
    <property type="evidence" value="ECO:0007669"/>
    <property type="project" value="TreeGrafter"/>
</dbReference>
<keyword evidence="3 7" id="KW-0812">Transmembrane</keyword>
<keyword evidence="5 7" id="KW-0472">Membrane</keyword>
<keyword evidence="2" id="KW-1003">Cell membrane</keyword>
<evidence type="ECO:0000313" key="10">
    <source>
        <dbReference type="Proteomes" id="UP000297890"/>
    </source>
</evidence>
<proteinExistence type="inferred from homology"/>
<dbReference type="InterPro" id="IPR050790">
    <property type="entry name" value="ExbB/TolQ_transport"/>
</dbReference>
<dbReference type="AlphaFoldDB" id="A0A4Z0F9C7"/>
<dbReference type="RefSeq" id="WP_135281886.1">
    <property type="nucleotide sequence ID" value="NZ_SRIO01000009.1"/>
</dbReference>
<dbReference type="GO" id="GO:0005886">
    <property type="term" value="C:plasma membrane"/>
    <property type="evidence" value="ECO:0007669"/>
    <property type="project" value="UniProtKB-SubCell"/>
</dbReference>
<evidence type="ECO:0000313" key="9">
    <source>
        <dbReference type="EMBL" id="TFZ82411.1"/>
    </source>
</evidence>
<dbReference type="PANTHER" id="PTHR30625:SF3">
    <property type="entry name" value="TOL-PAL SYSTEM PROTEIN TOLQ"/>
    <property type="match status" value="1"/>
</dbReference>
<feature type="transmembrane region" description="Helical" evidence="7">
    <location>
        <begin position="161"/>
        <end position="181"/>
    </location>
</feature>
<dbReference type="InterPro" id="IPR002898">
    <property type="entry name" value="MotA_ExbB_proton_chnl"/>
</dbReference>
<keyword evidence="6" id="KW-0653">Protein transport</keyword>
<comment type="subcellular location">
    <subcellularLocation>
        <location evidence="1">Cell membrane</location>
        <topology evidence="1">Multi-pass membrane protein</topology>
    </subcellularLocation>
    <subcellularLocation>
        <location evidence="6">Membrane</location>
        <topology evidence="6">Multi-pass membrane protein</topology>
    </subcellularLocation>
</comment>
<feature type="transmembrane region" description="Helical" evidence="7">
    <location>
        <begin position="20"/>
        <end position="42"/>
    </location>
</feature>
<evidence type="ECO:0000256" key="1">
    <source>
        <dbReference type="ARBA" id="ARBA00004651"/>
    </source>
</evidence>
<accession>A0A4Z0F9C7</accession>